<dbReference type="Pfam" id="PF00126">
    <property type="entry name" value="HTH_1"/>
    <property type="match status" value="1"/>
</dbReference>
<dbReference type="FunFam" id="1.10.10.10:FF:000001">
    <property type="entry name" value="LysR family transcriptional regulator"/>
    <property type="match status" value="1"/>
</dbReference>
<evidence type="ECO:0000313" key="7">
    <source>
        <dbReference type="Proteomes" id="UP000192727"/>
    </source>
</evidence>
<evidence type="ECO:0000256" key="1">
    <source>
        <dbReference type="ARBA" id="ARBA00009437"/>
    </source>
</evidence>
<dbReference type="InterPro" id="IPR036388">
    <property type="entry name" value="WH-like_DNA-bd_sf"/>
</dbReference>
<dbReference type="Gene3D" id="3.40.190.290">
    <property type="match status" value="1"/>
</dbReference>
<evidence type="ECO:0000259" key="5">
    <source>
        <dbReference type="PROSITE" id="PS50931"/>
    </source>
</evidence>
<dbReference type="GO" id="GO:0005829">
    <property type="term" value="C:cytosol"/>
    <property type="evidence" value="ECO:0007669"/>
    <property type="project" value="TreeGrafter"/>
</dbReference>
<dbReference type="PROSITE" id="PS50931">
    <property type="entry name" value="HTH_LYSR"/>
    <property type="match status" value="1"/>
</dbReference>
<dbReference type="InterPro" id="IPR050950">
    <property type="entry name" value="HTH-type_LysR_regulators"/>
</dbReference>
<proteinExistence type="inferred from homology"/>
<evidence type="ECO:0000256" key="3">
    <source>
        <dbReference type="ARBA" id="ARBA00023125"/>
    </source>
</evidence>
<dbReference type="InterPro" id="IPR036390">
    <property type="entry name" value="WH_DNA-bd_sf"/>
</dbReference>
<sequence>MNLEQLQYIVEVAKTGSFTKAAQHCHVTLSAISQSISLLESELGITLFTRSRGLGAIPTAEGKMIIRKAHEILLQVKELKEEAQIYSNTLKGELKIASIPGPMHVLIDIIAKFKKDHPKVKIKIYEKAQNEILDDLQHGIIDIGFIALSDLLWEKHADFLFEKLLEVKIVVGVNKNSPLAIEKAITPEQLMHQTLVLYDDERIRNSIIDLCSQYGELNILFISNNTRAIQNAVKQELGVTIKFDYLFTNNIINDQKEIVPIELTIPNLKPISYGWVLRKRKQPSQILKRFIERLQFE</sequence>
<keyword evidence="4" id="KW-0804">Transcription</keyword>
<gene>
    <name evidence="6" type="ORF">B7C51_23615</name>
</gene>
<dbReference type="PANTHER" id="PTHR30419:SF8">
    <property type="entry name" value="NITROGEN ASSIMILATION TRANSCRIPTIONAL ACTIVATOR-RELATED"/>
    <property type="match status" value="1"/>
</dbReference>
<dbReference type="InterPro" id="IPR005119">
    <property type="entry name" value="LysR_subst-bd"/>
</dbReference>
<dbReference type="RefSeq" id="WP_023485326.1">
    <property type="nucleotide sequence ID" value="NZ_CP020557.1"/>
</dbReference>
<reference evidence="6 7" key="1">
    <citation type="submission" date="2017-03" db="EMBL/GenBank/DDBJ databases">
        <title>Paenibacillus larvae genome sequencing.</title>
        <authorList>
            <person name="Dingman D.W."/>
        </authorList>
    </citation>
    <scope>NUCLEOTIDE SEQUENCE [LARGE SCALE GENOMIC DNA]</scope>
    <source>
        <strain evidence="6 7">SAG 10367</strain>
    </source>
</reference>
<dbReference type="EMBL" id="CP020557">
    <property type="protein sequence ID" value="ARF70190.1"/>
    <property type="molecule type" value="Genomic_DNA"/>
</dbReference>
<dbReference type="PANTHER" id="PTHR30419">
    <property type="entry name" value="HTH-TYPE TRANSCRIPTIONAL REGULATOR YBHD"/>
    <property type="match status" value="1"/>
</dbReference>
<organism evidence="6 7">
    <name type="scientific">Paenibacillus larvae subsp. pulvifaciens</name>
    <dbReference type="NCBI Taxonomy" id="1477"/>
    <lineage>
        <taxon>Bacteria</taxon>
        <taxon>Bacillati</taxon>
        <taxon>Bacillota</taxon>
        <taxon>Bacilli</taxon>
        <taxon>Bacillales</taxon>
        <taxon>Paenibacillaceae</taxon>
        <taxon>Paenibacillus</taxon>
    </lineage>
</organism>
<dbReference type="SUPFAM" id="SSF53850">
    <property type="entry name" value="Periplasmic binding protein-like II"/>
    <property type="match status" value="1"/>
</dbReference>
<evidence type="ECO:0000313" key="6">
    <source>
        <dbReference type="EMBL" id="ARF70190.1"/>
    </source>
</evidence>
<dbReference type="Proteomes" id="UP000192727">
    <property type="component" value="Chromosome"/>
</dbReference>
<dbReference type="SUPFAM" id="SSF46785">
    <property type="entry name" value="Winged helix' DNA-binding domain"/>
    <property type="match status" value="1"/>
</dbReference>
<name>A0A1V0UZ50_9BACL</name>
<dbReference type="Pfam" id="PF03466">
    <property type="entry name" value="LysR_substrate"/>
    <property type="match status" value="1"/>
</dbReference>
<dbReference type="GO" id="GO:0003677">
    <property type="term" value="F:DNA binding"/>
    <property type="evidence" value="ECO:0007669"/>
    <property type="project" value="UniProtKB-KW"/>
</dbReference>
<keyword evidence="3" id="KW-0238">DNA-binding</keyword>
<feature type="domain" description="HTH lysR-type" evidence="5">
    <location>
        <begin position="1"/>
        <end position="59"/>
    </location>
</feature>
<dbReference type="AlphaFoldDB" id="A0A1V0UZ50"/>
<dbReference type="PRINTS" id="PR00039">
    <property type="entry name" value="HTHLYSR"/>
</dbReference>
<protein>
    <submittedName>
        <fullName evidence="6">LysR family transcriptional regulator</fullName>
    </submittedName>
</protein>
<evidence type="ECO:0000256" key="4">
    <source>
        <dbReference type="ARBA" id="ARBA00023163"/>
    </source>
</evidence>
<evidence type="ECO:0000256" key="2">
    <source>
        <dbReference type="ARBA" id="ARBA00023015"/>
    </source>
</evidence>
<dbReference type="GO" id="GO:0003700">
    <property type="term" value="F:DNA-binding transcription factor activity"/>
    <property type="evidence" value="ECO:0007669"/>
    <property type="project" value="InterPro"/>
</dbReference>
<accession>A0A1V0UZ50</accession>
<comment type="similarity">
    <text evidence="1">Belongs to the LysR transcriptional regulatory family.</text>
</comment>
<keyword evidence="2" id="KW-0805">Transcription regulation</keyword>
<dbReference type="CDD" id="cd05466">
    <property type="entry name" value="PBP2_LTTR_substrate"/>
    <property type="match status" value="1"/>
</dbReference>
<dbReference type="InterPro" id="IPR000847">
    <property type="entry name" value="LysR_HTH_N"/>
</dbReference>
<dbReference type="Gene3D" id="1.10.10.10">
    <property type="entry name" value="Winged helix-like DNA-binding domain superfamily/Winged helix DNA-binding domain"/>
    <property type="match status" value="1"/>
</dbReference>